<keyword evidence="2" id="KW-1185">Reference proteome</keyword>
<evidence type="ECO:0008006" key="3">
    <source>
        <dbReference type="Google" id="ProtNLM"/>
    </source>
</evidence>
<evidence type="ECO:0000313" key="1">
    <source>
        <dbReference type="EMBL" id="UYM04343.1"/>
    </source>
</evidence>
<reference evidence="1" key="1">
    <citation type="submission" date="2022-01" db="EMBL/GenBank/DDBJ databases">
        <title>Nocardioidaceae gen. sp. A5X3R13.</title>
        <authorList>
            <person name="Lopez Marin M.A."/>
            <person name="Uhlik O."/>
        </authorList>
    </citation>
    <scope>NUCLEOTIDE SEQUENCE</scope>
    <source>
        <strain evidence="1">A5X3R13</strain>
    </source>
</reference>
<dbReference type="AlphaFoldDB" id="A0AA46TGZ1"/>
<dbReference type="EMBL" id="CP094970">
    <property type="protein sequence ID" value="UYM04343.1"/>
    <property type="molecule type" value="Genomic_DNA"/>
</dbReference>
<evidence type="ECO:0000313" key="2">
    <source>
        <dbReference type="Proteomes" id="UP001164390"/>
    </source>
</evidence>
<organism evidence="1 2">
    <name type="scientific">Solicola gregarius</name>
    <dbReference type="NCBI Taxonomy" id="2908642"/>
    <lineage>
        <taxon>Bacteria</taxon>
        <taxon>Bacillati</taxon>
        <taxon>Actinomycetota</taxon>
        <taxon>Actinomycetes</taxon>
        <taxon>Propionibacteriales</taxon>
        <taxon>Nocardioidaceae</taxon>
        <taxon>Solicola</taxon>
    </lineage>
</organism>
<gene>
    <name evidence="1" type="ORF">L0C25_17635</name>
</gene>
<dbReference type="Proteomes" id="UP001164390">
    <property type="component" value="Chromosome"/>
</dbReference>
<name>A0AA46TGZ1_9ACTN</name>
<sequence length="107" mass="11350">MARSRTDHLDVLAPPDVALRALHEAIASIAKPETVRVDGWVVTGRVGVSARSWGDLLTGTILTGPGGTRVTVESKARLPTQLVDMGKHRKNVDAVLTRLSGLTGPPH</sequence>
<proteinExistence type="predicted"/>
<dbReference type="KEGG" id="sgrg:L0C25_17635"/>
<protein>
    <recommendedName>
        <fullName evidence="3">DUF1499 domain-containing protein</fullName>
    </recommendedName>
</protein>
<dbReference type="RefSeq" id="WP_271633031.1">
    <property type="nucleotide sequence ID" value="NZ_CP094970.1"/>
</dbReference>
<accession>A0AA46TGZ1</accession>